<proteinExistence type="predicted"/>
<dbReference type="EnsemblMetazoa" id="PPA08748.1">
    <property type="protein sequence ID" value="PPA08748.1"/>
    <property type="gene ID" value="WBGene00098302"/>
</dbReference>
<evidence type="ECO:0000256" key="1">
    <source>
        <dbReference type="SAM" id="MobiDB-lite"/>
    </source>
</evidence>
<dbReference type="Proteomes" id="UP000005239">
    <property type="component" value="Unassembled WGS sequence"/>
</dbReference>
<feature type="region of interest" description="Disordered" evidence="1">
    <location>
        <begin position="90"/>
        <end position="113"/>
    </location>
</feature>
<evidence type="ECO:0000313" key="2">
    <source>
        <dbReference type="EnsemblMetazoa" id="PPA08748.1"/>
    </source>
</evidence>
<accession>A0A2A6C7E1</accession>
<evidence type="ECO:0000313" key="3">
    <source>
        <dbReference type="Proteomes" id="UP000005239"/>
    </source>
</evidence>
<organism evidence="2 3">
    <name type="scientific">Pristionchus pacificus</name>
    <name type="common">Parasitic nematode worm</name>
    <dbReference type="NCBI Taxonomy" id="54126"/>
    <lineage>
        <taxon>Eukaryota</taxon>
        <taxon>Metazoa</taxon>
        <taxon>Ecdysozoa</taxon>
        <taxon>Nematoda</taxon>
        <taxon>Chromadorea</taxon>
        <taxon>Rhabditida</taxon>
        <taxon>Rhabditina</taxon>
        <taxon>Diplogasteromorpha</taxon>
        <taxon>Diplogasteroidea</taxon>
        <taxon>Neodiplogasteridae</taxon>
        <taxon>Pristionchus</taxon>
    </lineage>
</organism>
<sequence>MSGAEAHPPPPPPHGGPVHGHSWNPMHGEWHQYSRGPHGQHYYTYVTKYRRCGGRWGTGFVVGGLVGLWTASWWQRRDCHNGDGSCWTRGPWAMNRNDNNQQKPAKPEDITNQ</sequence>
<reference evidence="3" key="1">
    <citation type="journal article" date="2008" name="Nat. Genet.">
        <title>The Pristionchus pacificus genome provides a unique perspective on nematode lifestyle and parasitism.</title>
        <authorList>
            <person name="Dieterich C."/>
            <person name="Clifton S.W."/>
            <person name="Schuster L.N."/>
            <person name="Chinwalla A."/>
            <person name="Delehaunty K."/>
            <person name="Dinkelacker I."/>
            <person name="Fulton L."/>
            <person name="Fulton R."/>
            <person name="Godfrey J."/>
            <person name="Minx P."/>
            <person name="Mitreva M."/>
            <person name="Roeseler W."/>
            <person name="Tian H."/>
            <person name="Witte H."/>
            <person name="Yang S.P."/>
            <person name="Wilson R.K."/>
            <person name="Sommer R.J."/>
        </authorList>
    </citation>
    <scope>NUCLEOTIDE SEQUENCE [LARGE SCALE GENOMIC DNA]</scope>
    <source>
        <strain evidence="3">PS312</strain>
    </source>
</reference>
<keyword evidence="3" id="KW-1185">Reference proteome</keyword>
<gene>
    <name evidence="2" type="primary">WBGene00098302</name>
</gene>
<name>A0A2A6C7E1_PRIPA</name>
<dbReference type="AlphaFoldDB" id="A0A2A6C7E1"/>
<protein>
    <submittedName>
        <fullName evidence="2">Uncharacterized protein</fullName>
    </submittedName>
</protein>
<accession>A0A8R1U9A4</accession>
<reference evidence="2" key="2">
    <citation type="submission" date="2022-06" db="UniProtKB">
        <authorList>
            <consortium name="EnsemblMetazoa"/>
        </authorList>
    </citation>
    <scope>IDENTIFICATION</scope>
    <source>
        <strain evidence="2">PS312</strain>
    </source>
</reference>
<feature type="region of interest" description="Disordered" evidence="1">
    <location>
        <begin position="1"/>
        <end position="30"/>
    </location>
</feature>